<name>A0A9J6FU08_HAELO</name>
<evidence type="ECO:0008006" key="5">
    <source>
        <dbReference type="Google" id="ProtNLM"/>
    </source>
</evidence>
<protein>
    <recommendedName>
        <fullName evidence="5">Hexosyltransferase</fullName>
    </recommendedName>
</protein>
<evidence type="ECO:0000256" key="2">
    <source>
        <dbReference type="SAM" id="Phobius"/>
    </source>
</evidence>
<feature type="region of interest" description="Disordered" evidence="1">
    <location>
        <begin position="53"/>
        <end position="84"/>
    </location>
</feature>
<proteinExistence type="predicted"/>
<evidence type="ECO:0000256" key="1">
    <source>
        <dbReference type="SAM" id="MobiDB-lite"/>
    </source>
</evidence>
<accession>A0A9J6FU08</accession>
<keyword evidence="4" id="KW-1185">Reference proteome</keyword>
<feature type="transmembrane region" description="Helical" evidence="2">
    <location>
        <begin position="12"/>
        <end position="33"/>
    </location>
</feature>
<keyword evidence="2" id="KW-0472">Membrane</keyword>
<organism evidence="3 4">
    <name type="scientific">Haemaphysalis longicornis</name>
    <name type="common">Bush tick</name>
    <dbReference type="NCBI Taxonomy" id="44386"/>
    <lineage>
        <taxon>Eukaryota</taxon>
        <taxon>Metazoa</taxon>
        <taxon>Ecdysozoa</taxon>
        <taxon>Arthropoda</taxon>
        <taxon>Chelicerata</taxon>
        <taxon>Arachnida</taxon>
        <taxon>Acari</taxon>
        <taxon>Parasitiformes</taxon>
        <taxon>Ixodida</taxon>
        <taxon>Ixodoidea</taxon>
        <taxon>Ixodidae</taxon>
        <taxon>Haemaphysalinae</taxon>
        <taxon>Haemaphysalis</taxon>
    </lineage>
</organism>
<evidence type="ECO:0000313" key="4">
    <source>
        <dbReference type="Proteomes" id="UP000821853"/>
    </source>
</evidence>
<keyword evidence="2" id="KW-1133">Transmembrane helix</keyword>
<dbReference type="Proteomes" id="UP000821853">
    <property type="component" value="Chromosome 2"/>
</dbReference>
<dbReference type="AlphaFoldDB" id="A0A9J6FU08"/>
<comment type="caution">
    <text evidence="3">The sequence shown here is derived from an EMBL/GenBank/DDBJ whole genome shotgun (WGS) entry which is preliminary data.</text>
</comment>
<keyword evidence="2" id="KW-0812">Transmembrane</keyword>
<reference evidence="3 4" key="1">
    <citation type="journal article" date="2020" name="Cell">
        <title>Large-Scale Comparative Analyses of Tick Genomes Elucidate Their Genetic Diversity and Vector Capacities.</title>
        <authorList>
            <consortium name="Tick Genome and Microbiome Consortium (TIGMIC)"/>
            <person name="Jia N."/>
            <person name="Wang J."/>
            <person name="Shi W."/>
            <person name="Du L."/>
            <person name="Sun Y."/>
            <person name="Zhan W."/>
            <person name="Jiang J.F."/>
            <person name="Wang Q."/>
            <person name="Zhang B."/>
            <person name="Ji P."/>
            <person name="Bell-Sakyi L."/>
            <person name="Cui X.M."/>
            <person name="Yuan T.T."/>
            <person name="Jiang B.G."/>
            <person name="Yang W.F."/>
            <person name="Lam T.T."/>
            <person name="Chang Q.C."/>
            <person name="Ding S.J."/>
            <person name="Wang X.J."/>
            <person name="Zhu J.G."/>
            <person name="Ruan X.D."/>
            <person name="Zhao L."/>
            <person name="Wei J.T."/>
            <person name="Ye R.Z."/>
            <person name="Que T.C."/>
            <person name="Du C.H."/>
            <person name="Zhou Y.H."/>
            <person name="Cheng J.X."/>
            <person name="Dai P.F."/>
            <person name="Guo W.B."/>
            <person name="Han X.H."/>
            <person name="Huang E.J."/>
            <person name="Li L.F."/>
            <person name="Wei W."/>
            <person name="Gao Y.C."/>
            <person name="Liu J.Z."/>
            <person name="Shao H.Z."/>
            <person name="Wang X."/>
            <person name="Wang C.C."/>
            <person name="Yang T.C."/>
            <person name="Huo Q.B."/>
            <person name="Li W."/>
            <person name="Chen H.Y."/>
            <person name="Chen S.E."/>
            <person name="Zhou L.G."/>
            <person name="Ni X.B."/>
            <person name="Tian J.H."/>
            <person name="Sheng Y."/>
            <person name="Liu T."/>
            <person name="Pan Y.S."/>
            <person name="Xia L.Y."/>
            <person name="Li J."/>
            <person name="Zhao F."/>
            <person name="Cao W.C."/>
        </authorList>
    </citation>
    <scope>NUCLEOTIDE SEQUENCE [LARGE SCALE GENOMIC DNA]</scope>
    <source>
        <strain evidence="3">HaeL-2018</strain>
    </source>
</reference>
<evidence type="ECO:0000313" key="3">
    <source>
        <dbReference type="EMBL" id="KAH9366295.1"/>
    </source>
</evidence>
<dbReference type="OrthoDB" id="5512589at2759"/>
<dbReference type="EMBL" id="JABSTR010000004">
    <property type="protein sequence ID" value="KAH9366295.1"/>
    <property type="molecule type" value="Genomic_DNA"/>
</dbReference>
<sequence length="171" mass="18993">MTVLCKLSRKQLVCATSSVAAYVYLVFLCYLHLSLIDFGWDMRPVRTGHNLSSPAFEGAKPPSGRDSPPVLANDRLPPKSSRAGNAEDRYTFTYILNKPNICSGSPVPTVLIVVISSSINFAQRKAIRKTWGAAARRRGYRLVFLVVRPKVKLYQSNIVYEACQARRPCSG</sequence>
<dbReference type="VEuPathDB" id="VectorBase:HLOH_061421"/>
<gene>
    <name evidence="3" type="ORF">HPB48_010290</name>
</gene>